<dbReference type="Pfam" id="PF00276">
    <property type="entry name" value="Ribosomal_L23"/>
    <property type="match status" value="1"/>
</dbReference>
<dbReference type="InterPro" id="IPR013025">
    <property type="entry name" value="Ribosomal_uL23-like"/>
</dbReference>
<dbReference type="PANTHER" id="PTHR12059">
    <property type="entry name" value="RIBOSOMAL PROTEIN L23-RELATED"/>
    <property type="match status" value="1"/>
</dbReference>
<dbReference type="SUPFAM" id="SSF54189">
    <property type="entry name" value="Ribosomal proteins S24e, L23 and L15e"/>
    <property type="match status" value="1"/>
</dbReference>
<evidence type="ECO:0000313" key="10">
    <source>
        <dbReference type="Proteomes" id="UP000820818"/>
    </source>
</evidence>
<dbReference type="AlphaFoldDB" id="A0AAD5PXA6"/>
<dbReference type="GO" id="GO:0005762">
    <property type="term" value="C:mitochondrial large ribosomal subunit"/>
    <property type="evidence" value="ECO:0007669"/>
    <property type="project" value="TreeGrafter"/>
</dbReference>
<dbReference type="EMBL" id="WJBH02000002">
    <property type="protein sequence ID" value="KAI9563356.1"/>
    <property type="molecule type" value="Genomic_DNA"/>
</dbReference>
<dbReference type="GO" id="GO:0032543">
    <property type="term" value="P:mitochondrial translation"/>
    <property type="evidence" value="ECO:0007669"/>
    <property type="project" value="TreeGrafter"/>
</dbReference>
<organism evidence="9 10">
    <name type="scientific">Daphnia sinensis</name>
    <dbReference type="NCBI Taxonomy" id="1820382"/>
    <lineage>
        <taxon>Eukaryota</taxon>
        <taxon>Metazoa</taxon>
        <taxon>Ecdysozoa</taxon>
        <taxon>Arthropoda</taxon>
        <taxon>Crustacea</taxon>
        <taxon>Branchiopoda</taxon>
        <taxon>Diplostraca</taxon>
        <taxon>Cladocera</taxon>
        <taxon>Anomopoda</taxon>
        <taxon>Daphniidae</taxon>
        <taxon>Daphnia</taxon>
        <taxon>Daphnia similis group</taxon>
    </lineage>
</organism>
<evidence type="ECO:0000313" key="9">
    <source>
        <dbReference type="EMBL" id="KAI9563356.1"/>
    </source>
</evidence>
<dbReference type="Gene3D" id="3.30.70.330">
    <property type="match status" value="1"/>
</dbReference>
<evidence type="ECO:0000256" key="4">
    <source>
        <dbReference type="ARBA" id="ARBA00023128"/>
    </source>
</evidence>
<reference evidence="9 10" key="1">
    <citation type="submission" date="2022-05" db="EMBL/GenBank/DDBJ databases">
        <title>A multi-omics perspective on studying reproductive biology in Daphnia sinensis.</title>
        <authorList>
            <person name="Jia J."/>
        </authorList>
    </citation>
    <scope>NUCLEOTIDE SEQUENCE [LARGE SCALE GENOMIC DNA]</scope>
    <source>
        <strain evidence="9 10">WSL</strain>
    </source>
</reference>
<keyword evidence="5" id="KW-0687">Ribonucleoprotein</keyword>
<dbReference type="InterPro" id="IPR012678">
    <property type="entry name" value="Ribosomal_uL23/eL15/eS24_sf"/>
</dbReference>
<dbReference type="PANTHER" id="PTHR12059:SF5">
    <property type="entry name" value="LARGE RIBOSOMAL SUBUNIT PROTEIN UL23M"/>
    <property type="match status" value="1"/>
</dbReference>
<comment type="subcellular location">
    <subcellularLocation>
        <location evidence="1">Mitochondrion</location>
    </subcellularLocation>
</comment>
<evidence type="ECO:0000256" key="3">
    <source>
        <dbReference type="ARBA" id="ARBA00022980"/>
    </source>
</evidence>
<evidence type="ECO:0000256" key="7">
    <source>
        <dbReference type="ARBA" id="ARBA00039977"/>
    </source>
</evidence>
<comment type="subunit">
    <text evidence="6">Component of the mitochondrial ribosome large subunit (39S) which comprises a 16S rRNA and about 50 distinct proteins.</text>
</comment>
<dbReference type="Proteomes" id="UP000820818">
    <property type="component" value="Linkage Group LG2"/>
</dbReference>
<dbReference type="FunFam" id="3.30.70.330:FF:000284">
    <property type="entry name" value="39S ribosomal protein L23, mitochondrial"/>
    <property type="match status" value="1"/>
</dbReference>
<evidence type="ECO:0000256" key="6">
    <source>
        <dbReference type="ARBA" id="ARBA00038782"/>
    </source>
</evidence>
<keyword evidence="4" id="KW-0496">Mitochondrion</keyword>
<proteinExistence type="inferred from homology"/>
<evidence type="ECO:0000256" key="1">
    <source>
        <dbReference type="ARBA" id="ARBA00004173"/>
    </source>
</evidence>
<sequence>MSTRLYPAFKNGDSKLRVFLPDFWMKLVKPSHNLLPNQVQFVVSPQMTKLDVKQYLEKIYNVPVIHVNTFNKMGKTKTVPNHYVTKEPDEKIAFVTLHKDHKFVFPDLFAKADDELTEQSKSMKASKEQYALKTKLNISKQGVPTWFSH</sequence>
<comment type="caution">
    <text evidence="9">The sequence shown here is derived from an EMBL/GenBank/DDBJ whole genome shotgun (WGS) entry which is preliminary data.</text>
</comment>
<evidence type="ECO:0000256" key="5">
    <source>
        <dbReference type="ARBA" id="ARBA00023274"/>
    </source>
</evidence>
<gene>
    <name evidence="9" type="ORF">GHT06_010817</name>
</gene>
<name>A0AAD5PXA6_9CRUS</name>
<keyword evidence="3" id="KW-0689">Ribosomal protein</keyword>
<dbReference type="GO" id="GO:0003735">
    <property type="term" value="F:structural constituent of ribosome"/>
    <property type="evidence" value="ECO:0007669"/>
    <property type="project" value="InterPro"/>
</dbReference>
<dbReference type="InterPro" id="IPR012677">
    <property type="entry name" value="Nucleotide-bd_a/b_plait_sf"/>
</dbReference>
<comment type="similarity">
    <text evidence="2">Belongs to the universal ribosomal protein uL23 family.</text>
</comment>
<protein>
    <recommendedName>
        <fullName evidence="7">Large ribosomal subunit protein uL23m</fullName>
    </recommendedName>
    <alternativeName>
        <fullName evidence="8">39S ribosomal protein L23, mitochondrial</fullName>
    </alternativeName>
</protein>
<keyword evidence="10" id="KW-1185">Reference proteome</keyword>
<evidence type="ECO:0000256" key="8">
    <source>
        <dbReference type="ARBA" id="ARBA00041375"/>
    </source>
</evidence>
<evidence type="ECO:0000256" key="2">
    <source>
        <dbReference type="ARBA" id="ARBA00006700"/>
    </source>
</evidence>
<accession>A0AAD5PXA6</accession>